<feature type="transmembrane region" description="Helical" evidence="7">
    <location>
        <begin position="146"/>
        <end position="173"/>
    </location>
</feature>
<evidence type="ECO:0000259" key="8">
    <source>
        <dbReference type="PROSITE" id="PS50850"/>
    </source>
</evidence>
<protein>
    <submittedName>
        <fullName evidence="9">MFS transporter</fullName>
    </submittedName>
</protein>
<feature type="domain" description="Major facilitator superfamily (MFS) profile" evidence="8">
    <location>
        <begin position="21"/>
        <end position="426"/>
    </location>
</feature>
<keyword evidence="6 7" id="KW-0472">Membrane</keyword>
<accession>A0ABR8WYS7</accession>
<feature type="transmembrane region" description="Helical" evidence="7">
    <location>
        <begin position="114"/>
        <end position="134"/>
    </location>
</feature>
<dbReference type="Pfam" id="PF05977">
    <property type="entry name" value="MFS_3"/>
    <property type="match status" value="1"/>
</dbReference>
<dbReference type="CDD" id="cd06173">
    <property type="entry name" value="MFS_MefA_like"/>
    <property type="match status" value="1"/>
</dbReference>
<evidence type="ECO:0000256" key="2">
    <source>
        <dbReference type="ARBA" id="ARBA00022448"/>
    </source>
</evidence>
<comment type="subcellular location">
    <subcellularLocation>
        <location evidence="1">Cell inner membrane</location>
        <topology evidence="1">Multi-pass membrane protein</topology>
    </subcellularLocation>
</comment>
<feature type="transmembrane region" description="Helical" evidence="7">
    <location>
        <begin position="373"/>
        <end position="394"/>
    </location>
</feature>
<keyword evidence="4 7" id="KW-0812">Transmembrane</keyword>
<evidence type="ECO:0000256" key="6">
    <source>
        <dbReference type="ARBA" id="ARBA00023136"/>
    </source>
</evidence>
<evidence type="ECO:0000256" key="1">
    <source>
        <dbReference type="ARBA" id="ARBA00004429"/>
    </source>
</evidence>
<evidence type="ECO:0000256" key="5">
    <source>
        <dbReference type="ARBA" id="ARBA00022989"/>
    </source>
</evidence>
<name>A0ABR8WYS7_9MICO</name>
<proteinExistence type="predicted"/>
<feature type="transmembrane region" description="Helical" evidence="7">
    <location>
        <begin position="54"/>
        <end position="74"/>
    </location>
</feature>
<feature type="transmembrane region" description="Helical" evidence="7">
    <location>
        <begin position="21"/>
        <end position="48"/>
    </location>
</feature>
<dbReference type="InterPro" id="IPR020846">
    <property type="entry name" value="MFS_dom"/>
</dbReference>
<evidence type="ECO:0000313" key="10">
    <source>
        <dbReference type="Proteomes" id="UP000602532"/>
    </source>
</evidence>
<keyword evidence="10" id="KW-1185">Reference proteome</keyword>
<feature type="transmembrane region" description="Helical" evidence="7">
    <location>
        <begin position="233"/>
        <end position="256"/>
    </location>
</feature>
<dbReference type="EMBL" id="JACSPM010000001">
    <property type="protein sequence ID" value="MBD8022032.1"/>
    <property type="molecule type" value="Genomic_DNA"/>
</dbReference>
<feature type="transmembrane region" description="Helical" evidence="7">
    <location>
        <begin position="400"/>
        <end position="420"/>
    </location>
</feature>
<organism evidence="9 10">
    <name type="scientific">Microbacterium gallinarum</name>
    <dbReference type="NCBI Taxonomy" id="2762209"/>
    <lineage>
        <taxon>Bacteria</taxon>
        <taxon>Bacillati</taxon>
        <taxon>Actinomycetota</taxon>
        <taxon>Actinomycetes</taxon>
        <taxon>Micrococcales</taxon>
        <taxon>Microbacteriaceae</taxon>
        <taxon>Microbacterium</taxon>
    </lineage>
</organism>
<gene>
    <name evidence="9" type="ORF">H9622_00330</name>
</gene>
<keyword evidence="3" id="KW-1003">Cell membrane</keyword>
<keyword evidence="5 7" id="KW-1133">Transmembrane helix</keyword>
<reference evidence="9 10" key="1">
    <citation type="submission" date="2020-08" db="EMBL/GenBank/DDBJ databases">
        <title>A Genomic Blueprint of the Chicken Gut Microbiome.</title>
        <authorList>
            <person name="Gilroy R."/>
            <person name="Ravi A."/>
            <person name="Getino M."/>
            <person name="Pursley I."/>
            <person name="Horton D.L."/>
            <person name="Alikhan N.-F."/>
            <person name="Baker D."/>
            <person name="Gharbi K."/>
            <person name="Hall N."/>
            <person name="Watson M."/>
            <person name="Adriaenssens E.M."/>
            <person name="Foster-Nyarko E."/>
            <person name="Jarju S."/>
            <person name="Secka A."/>
            <person name="Antonio M."/>
            <person name="Oren A."/>
            <person name="Chaudhuri R."/>
            <person name="La Ragione R.M."/>
            <person name="Hildebrand F."/>
            <person name="Pallen M.J."/>
        </authorList>
    </citation>
    <scope>NUCLEOTIDE SEQUENCE [LARGE SCALE GENOMIC DNA]</scope>
    <source>
        <strain evidence="9 10">Sa1CUA4</strain>
    </source>
</reference>
<dbReference type="RefSeq" id="WP_191763137.1">
    <property type="nucleotide sequence ID" value="NZ_JACSPM010000001.1"/>
</dbReference>
<dbReference type="Proteomes" id="UP000602532">
    <property type="component" value="Unassembled WGS sequence"/>
</dbReference>
<dbReference type="InterPro" id="IPR010290">
    <property type="entry name" value="TM_effector"/>
</dbReference>
<dbReference type="PROSITE" id="PS50850">
    <property type="entry name" value="MFS"/>
    <property type="match status" value="1"/>
</dbReference>
<dbReference type="Gene3D" id="1.20.1250.20">
    <property type="entry name" value="MFS general substrate transporter like domains"/>
    <property type="match status" value="1"/>
</dbReference>
<dbReference type="InterPro" id="IPR036259">
    <property type="entry name" value="MFS_trans_sf"/>
</dbReference>
<feature type="transmembrane region" description="Helical" evidence="7">
    <location>
        <begin position="299"/>
        <end position="321"/>
    </location>
</feature>
<dbReference type="PANTHER" id="PTHR23513:SF9">
    <property type="entry name" value="ENTEROBACTIN EXPORTER ENTS"/>
    <property type="match status" value="1"/>
</dbReference>
<evidence type="ECO:0000256" key="4">
    <source>
        <dbReference type="ARBA" id="ARBA00022692"/>
    </source>
</evidence>
<feature type="transmembrane region" description="Helical" evidence="7">
    <location>
        <begin position="179"/>
        <end position="199"/>
    </location>
</feature>
<keyword evidence="2" id="KW-0813">Transport</keyword>
<evidence type="ECO:0000256" key="3">
    <source>
        <dbReference type="ARBA" id="ARBA00022475"/>
    </source>
</evidence>
<feature type="transmembrane region" description="Helical" evidence="7">
    <location>
        <begin position="333"/>
        <end position="352"/>
    </location>
</feature>
<sequence length="436" mass="45590">MSDTERRSHFIDLSPFRESPAFTRMWIGSTLAGLGGQLTIVAIMLQMYHLTGSTFAVAMIAVAGLVPMVVAGIYGGMLADAFDRRAVALIAATITFGSTALLAGLTWAQLETVWWLYALSVVNSSANSIVMATRQAIVPRLLPRRLLPAASALGGITVGIMVMAGPALAGVLVALTGYAWTYTLDVVLMLSLFLGLWTLPKLRPEGETVRPGIESLRDGWRFLRRASNIRLQFILDIIAMTFGQPLALFPAIGAVLLGGGPITTGVLTASVAVGAFGSSLFSGRVGAVRHQGLGIERAILVYGASIVALGLVLGAAALGWFAPAGVDAQTPNLVLIVLACLVLAVSGASDNVSSIFRNTMVQAAVPDAIRGRLQGVFIVVVAGGPRLGALYAGTLATLTALWFPPLLGGFVIVGLVASLVRLSPRFRAYDAENPVP</sequence>
<evidence type="ECO:0000256" key="7">
    <source>
        <dbReference type="SAM" id="Phobius"/>
    </source>
</evidence>
<dbReference type="SUPFAM" id="SSF103473">
    <property type="entry name" value="MFS general substrate transporter"/>
    <property type="match status" value="1"/>
</dbReference>
<comment type="caution">
    <text evidence="9">The sequence shown here is derived from an EMBL/GenBank/DDBJ whole genome shotgun (WGS) entry which is preliminary data.</text>
</comment>
<dbReference type="PANTHER" id="PTHR23513">
    <property type="entry name" value="INTEGRAL MEMBRANE EFFLUX PROTEIN-RELATED"/>
    <property type="match status" value="1"/>
</dbReference>
<feature type="transmembrane region" description="Helical" evidence="7">
    <location>
        <begin position="262"/>
        <end position="287"/>
    </location>
</feature>
<feature type="transmembrane region" description="Helical" evidence="7">
    <location>
        <begin position="86"/>
        <end position="108"/>
    </location>
</feature>
<evidence type="ECO:0000313" key="9">
    <source>
        <dbReference type="EMBL" id="MBD8022032.1"/>
    </source>
</evidence>